<gene>
    <name evidence="2" type="ORF">F2Q69_00063104</name>
</gene>
<feature type="region of interest" description="Disordered" evidence="1">
    <location>
        <begin position="68"/>
        <end position="173"/>
    </location>
</feature>
<evidence type="ECO:0000313" key="3">
    <source>
        <dbReference type="Proteomes" id="UP000712600"/>
    </source>
</evidence>
<dbReference type="AlphaFoldDB" id="A0A8S9RK49"/>
<feature type="compositionally biased region" description="Polar residues" evidence="1">
    <location>
        <begin position="80"/>
        <end position="94"/>
    </location>
</feature>
<proteinExistence type="predicted"/>
<evidence type="ECO:0000256" key="1">
    <source>
        <dbReference type="SAM" id="MobiDB-lite"/>
    </source>
</evidence>
<dbReference type="EMBL" id="QGKX02000095">
    <property type="protein sequence ID" value="KAF3573303.1"/>
    <property type="molecule type" value="Genomic_DNA"/>
</dbReference>
<comment type="caution">
    <text evidence="2">The sequence shown here is derived from an EMBL/GenBank/DDBJ whole genome shotgun (WGS) entry which is preliminary data.</text>
</comment>
<organism evidence="2 3">
    <name type="scientific">Brassica cretica</name>
    <name type="common">Mustard</name>
    <dbReference type="NCBI Taxonomy" id="69181"/>
    <lineage>
        <taxon>Eukaryota</taxon>
        <taxon>Viridiplantae</taxon>
        <taxon>Streptophyta</taxon>
        <taxon>Embryophyta</taxon>
        <taxon>Tracheophyta</taxon>
        <taxon>Spermatophyta</taxon>
        <taxon>Magnoliopsida</taxon>
        <taxon>eudicotyledons</taxon>
        <taxon>Gunneridae</taxon>
        <taxon>Pentapetalae</taxon>
        <taxon>rosids</taxon>
        <taxon>malvids</taxon>
        <taxon>Brassicales</taxon>
        <taxon>Brassicaceae</taxon>
        <taxon>Brassiceae</taxon>
        <taxon>Brassica</taxon>
    </lineage>
</organism>
<protein>
    <submittedName>
        <fullName evidence="2">Uncharacterized protein</fullName>
    </submittedName>
</protein>
<feature type="compositionally biased region" description="Basic and acidic residues" evidence="1">
    <location>
        <begin position="154"/>
        <end position="173"/>
    </location>
</feature>
<dbReference type="Proteomes" id="UP000712600">
    <property type="component" value="Unassembled WGS sequence"/>
</dbReference>
<evidence type="ECO:0000313" key="2">
    <source>
        <dbReference type="EMBL" id="KAF3573303.1"/>
    </source>
</evidence>
<accession>A0A8S9RK49</accession>
<reference evidence="2" key="1">
    <citation type="submission" date="2019-12" db="EMBL/GenBank/DDBJ databases">
        <title>Genome sequencing and annotation of Brassica cretica.</title>
        <authorList>
            <person name="Studholme D.J."/>
            <person name="Sarris P."/>
        </authorList>
    </citation>
    <scope>NUCLEOTIDE SEQUENCE</scope>
    <source>
        <strain evidence="2">PFS-109/04</strain>
        <tissue evidence="2">Leaf</tissue>
    </source>
</reference>
<name>A0A8S9RK49_BRACR</name>
<sequence length="194" mass="22553">MSTLNNKKRHASNIQYPVTGRALIARVLTRTTETTSNDCIGVIGISFFNRTRWRAQSKRNRDLIQAQTHNHHNPSHLDRSQGNQTTPHQSSDTLTGDLHYRRTKRLMIEHTPPSEFHRRKRTPDSSTGKREPPEAKPATHRRRDHRVPESIISSREENHRDSQSLKSQREKREKVYHSPWVLISVFFDGVLSVV</sequence>